<feature type="non-terminal residue" evidence="1">
    <location>
        <position position="41"/>
    </location>
</feature>
<name>A0A0F9AVC0_9ZZZZ</name>
<proteinExistence type="predicted"/>
<reference evidence="1" key="1">
    <citation type="journal article" date="2015" name="Nature">
        <title>Complex archaea that bridge the gap between prokaryotes and eukaryotes.</title>
        <authorList>
            <person name="Spang A."/>
            <person name="Saw J.H."/>
            <person name="Jorgensen S.L."/>
            <person name="Zaremba-Niedzwiedzka K."/>
            <person name="Martijn J."/>
            <person name="Lind A.E."/>
            <person name="van Eijk R."/>
            <person name="Schleper C."/>
            <person name="Guy L."/>
            <person name="Ettema T.J."/>
        </authorList>
    </citation>
    <scope>NUCLEOTIDE SEQUENCE</scope>
</reference>
<organism evidence="1">
    <name type="scientific">marine sediment metagenome</name>
    <dbReference type="NCBI Taxonomy" id="412755"/>
    <lineage>
        <taxon>unclassified sequences</taxon>
        <taxon>metagenomes</taxon>
        <taxon>ecological metagenomes</taxon>
    </lineage>
</organism>
<protein>
    <submittedName>
        <fullName evidence="1">Uncharacterized protein</fullName>
    </submittedName>
</protein>
<comment type="caution">
    <text evidence="1">The sequence shown here is derived from an EMBL/GenBank/DDBJ whole genome shotgun (WGS) entry which is preliminary data.</text>
</comment>
<evidence type="ECO:0000313" key="1">
    <source>
        <dbReference type="EMBL" id="KKL13390.1"/>
    </source>
</evidence>
<gene>
    <name evidence="1" type="ORF">LCGC14_2526220</name>
</gene>
<dbReference type="AlphaFoldDB" id="A0A0F9AVC0"/>
<sequence>MPTKILMCHCTHKYQDARYGKQKRLHNFAPTGTPNNDEGWR</sequence>
<dbReference type="EMBL" id="LAZR01040874">
    <property type="protein sequence ID" value="KKL13390.1"/>
    <property type="molecule type" value="Genomic_DNA"/>
</dbReference>
<accession>A0A0F9AVC0</accession>